<dbReference type="InterPro" id="IPR001516">
    <property type="entry name" value="Proton_antipo_N"/>
</dbReference>
<feature type="transmembrane region" description="Helical" evidence="6">
    <location>
        <begin position="326"/>
        <end position="348"/>
    </location>
</feature>
<dbReference type="GO" id="GO:0012505">
    <property type="term" value="C:endomembrane system"/>
    <property type="evidence" value="ECO:0007669"/>
    <property type="project" value="UniProtKB-SubCell"/>
</dbReference>
<feature type="transmembrane region" description="Helical" evidence="6">
    <location>
        <begin position="664"/>
        <end position="681"/>
    </location>
</feature>
<dbReference type="GO" id="GO:0008137">
    <property type="term" value="F:NADH dehydrogenase (ubiquinone) activity"/>
    <property type="evidence" value="ECO:0007669"/>
    <property type="project" value="InterPro"/>
</dbReference>
<accession>A0A7X8XWY9</accession>
<feature type="domain" description="NADH:quinone oxidoreductase/Mrp antiporter transmembrane" evidence="7">
    <location>
        <begin position="131"/>
        <end position="419"/>
    </location>
</feature>
<dbReference type="InterPro" id="IPR003945">
    <property type="entry name" value="NU5C-like"/>
</dbReference>
<feature type="transmembrane region" description="Helical" evidence="6">
    <location>
        <begin position="210"/>
        <end position="236"/>
    </location>
</feature>
<sequence>MSFYTFITLVAVTSPLISSVFLTVWKSNKHVDKIGTSFMFLSFLCSTLFFFTSWGGETVGYTLDWLRIGDHNFSVTFSIDNFSALLIAMVSAISLAVHVFSSAYMQGDPQLKRYYALLGGFTFSMFGVLISDHLVFLYLFWELVGFCSYMLIGFWRHKKEAISAAKKAFVINRIGDAGFMVAILCLYSVFDTLSIHDISAQFSSEYFNDPLIFIASIGVVLAAMGKSAQIPFSVWLPDAMQGPTPVSALIHAATMVAAGIYLLIRCFFFLPEETLLIIASIGGITALIGAYAAVTQYDIKKVLAFSTISQLGYMMLAIGVGDPENAGFHLVTHAFFKAGLFLGAGAVIHSMHQVSCDICKGFDAQDIRWMGELRKYMPKTFIGFVICLAGLSGIPFTSGFLSKDAILSSALLRMNDGGAWIIVGVFGFAAAILTAFYCLRLLYHVFIKDLGIANHKVCQDCLVLPKEVPTRMNVPVIILACCSFWFVYTLNPFDTAGSWLQEGLSIVTLDHHSVHFIGLILSLLMVAVGLLSAYFIYFKGVDSSFKKKIKSKFFYRLSYEFFYLNNLYKAGVKSLLFTSRKLESIPHADEHFVNLAIGTSEVVRGFDDKVIDFFVKVFAVGNVVIGHVLAWFDKYIVDGIVKLFTLFMKLLGDIFRKPQGERSQSMIAWSILFIVLVLVFLI</sequence>
<evidence type="ECO:0000256" key="5">
    <source>
        <dbReference type="RuleBase" id="RU000320"/>
    </source>
</evidence>
<dbReference type="AlphaFoldDB" id="A0A7X8XWY9"/>
<dbReference type="GO" id="GO:0015990">
    <property type="term" value="P:electron transport coupled proton transport"/>
    <property type="evidence" value="ECO:0007669"/>
    <property type="project" value="TreeGrafter"/>
</dbReference>
<comment type="caution">
    <text evidence="9">The sequence shown here is derived from an EMBL/GenBank/DDBJ whole genome shotgun (WGS) entry which is preliminary data.</text>
</comment>
<name>A0A7X8XWY9_9BACT</name>
<protein>
    <submittedName>
        <fullName evidence="9">NADH-quinone oxidoreductase subunit L</fullName>
        <ecNumber evidence="9">1.6.5.-</ecNumber>
    </submittedName>
</protein>
<organism evidence="9 10">
    <name type="scientific">Flammeovirga agarivorans</name>
    <dbReference type="NCBI Taxonomy" id="2726742"/>
    <lineage>
        <taxon>Bacteria</taxon>
        <taxon>Pseudomonadati</taxon>
        <taxon>Bacteroidota</taxon>
        <taxon>Cytophagia</taxon>
        <taxon>Cytophagales</taxon>
        <taxon>Flammeovirgaceae</taxon>
        <taxon>Flammeovirga</taxon>
    </lineage>
</organism>
<feature type="transmembrane region" description="Helical" evidence="6">
    <location>
        <begin position="513"/>
        <end position="538"/>
    </location>
</feature>
<evidence type="ECO:0000313" key="9">
    <source>
        <dbReference type="EMBL" id="NLR92731.1"/>
    </source>
</evidence>
<feature type="transmembrane region" description="Helical" evidence="6">
    <location>
        <begin position="380"/>
        <end position="398"/>
    </location>
</feature>
<feature type="transmembrane region" description="Helical" evidence="6">
    <location>
        <begin position="168"/>
        <end position="190"/>
    </location>
</feature>
<dbReference type="Proteomes" id="UP000585050">
    <property type="component" value="Unassembled WGS sequence"/>
</dbReference>
<feature type="transmembrane region" description="Helical" evidence="6">
    <location>
        <begin position="248"/>
        <end position="270"/>
    </location>
</feature>
<feature type="transmembrane region" description="Helical" evidence="6">
    <location>
        <begin position="276"/>
        <end position="295"/>
    </location>
</feature>
<keyword evidence="2 5" id="KW-0812">Transmembrane</keyword>
<keyword evidence="10" id="KW-1185">Reference proteome</keyword>
<feature type="transmembrane region" description="Helical" evidence="6">
    <location>
        <begin position="474"/>
        <end position="493"/>
    </location>
</feature>
<dbReference type="Pfam" id="PF00361">
    <property type="entry name" value="Proton_antipo_M"/>
    <property type="match status" value="1"/>
</dbReference>
<dbReference type="EMBL" id="JABAIL010000004">
    <property type="protein sequence ID" value="NLR92731.1"/>
    <property type="molecule type" value="Genomic_DNA"/>
</dbReference>
<feature type="transmembrane region" description="Helical" evidence="6">
    <location>
        <begin position="302"/>
        <end position="320"/>
    </location>
</feature>
<feature type="transmembrane region" description="Helical" evidence="6">
    <location>
        <begin position="113"/>
        <end position="130"/>
    </location>
</feature>
<reference evidence="9 10" key="1">
    <citation type="submission" date="2020-04" db="EMBL/GenBank/DDBJ databases">
        <title>Flammeovirga sp. SR4, a novel species isolated from seawater.</title>
        <authorList>
            <person name="Wang X."/>
        </authorList>
    </citation>
    <scope>NUCLEOTIDE SEQUENCE [LARGE SCALE GENOMIC DNA]</scope>
    <source>
        <strain evidence="9 10">SR4</strain>
    </source>
</reference>
<dbReference type="RefSeq" id="WP_168883435.1">
    <property type="nucleotide sequence ID" value="NZ_JABAIL010000004.1"/>
</dbReference>
<dbReference type="Gene3D" id="1.20.5.2700">
    <property type="match status" value="1"/>
</dbReference>
<keyword evidence="4 6" id="KW-0472">Membrane</keyword>
<dbReference type="InterPro" id="IPR018393">
    <property type="entry name" value="NADHpl_OxRdtase_5_subgr"/>
</dbReference>
<feature type="transmembrane region" description="Helical" evidence="6">
    <location>
        <begin position="418"/>
        <end position="439"/>
    </location>
</feature>
<evidence type="ECO:0000256" key="4">
    <source>
        <dbReference type="ARBA" id="ARBA00023136"/>
    </source>
</evidence>
<evidence type="ECO:0000259" key="8">
    <source>
        <dbReference type="Pfam" id="PF00662"/>
    </source>
</evidence>
<evidence type="ECO:0000259" key="7">
    <source>
        <dbReference type="Pfam" id="PF00361"/>
    </source>
</evidence>
<feature type="transmembrane region" description="Helical" evidence="6">
    <location>
        <begin position="136"/>
        <end position="156"/>
    </location>
</feature>
<dbReference type="PANTHER" id="PTHR42829">
    <property type="entry name" value="NADH-UBIQUINONE OXIDOREDUCTASE CHAIN 5"/>
    <property type="match status" value="1"/>
</dbReference>
<feature type="transmembrane region" description="Helical" evidence="6">
    <location>
        <begin position="6"/>
        <end position="25"/>
    </location>
</feature>
<evidence type="ECO:0000256" key="1">
    <source>
        <dbReference type="ARBA" id="ARBA00004127"/>
    </source>
</evidence>
<dbReference type="GO" id="GO:0042773">
    <property type="term" value="P:ATP synthesis coupled electron transport"/>
    <property type="evidence" value="ECO:0007669"/>
    <property type="project" value="InterPro"/>
</dbReference>
<comment type="subcellular location">
    <subcellularLocation>
        <location evidence="1">Endomembrane system</location>
        <topology evidence="1">Multi-pass membrane protein</topology>
    </subcellularLocation>
    <subcellularLocation>
        <location evidence="5">Membrane</location>
        <topology evidence="5">Multi-pass membrane protein</topology>
    </subcellularLocation>
</comment>
<feature type="domain" description="NADH-Ubiquinone oxidoreductase (complex I) chain 5 N-terminal" evidence="8">
    <location>
        <begin position="65"/>
        <end position="115"/>
    </location>
</feature>
<keyword evidence="9" id="KW-0560">Oxidoreductase</keyword>
<dbReference type="PRINTS" id="PR01434">
    <property type="entry name" value="NADHDHGNASE5"/>
</dbReference>
<evidence type="ECO:0000313" key="10">
    <source>
        <dbReference type="Proteomes" id="UP000585050"/>
    </source>
</evidence>
<keyword evidence="3 6" id="KW-1133">Transmembrane helix</keyword>
<dbReference type="EC" id="1.6.5.-" evidence="9"/>
<feature type="transmembrane region" description="Helical" evidence="6">
    <location>
        <begin position="610"/>
        <end position="629"/>
    </location>
</feature>
<dbReference type="GO" id="GO:0016020">
    <property type="term" value="C:membrane"/>
    <property type="evidence" value="ECO:0007669"/>
    <property type="project" value="UniProtKB-SubCell"/>
</dbReference>
<dbReference type="PANTHER" id="PTHR42829:SF2">
    <property type="entry name" value="NADH-UBIQUINONE OXIDOREDUCTASE CHAIN 5"/>
    <property type="match status" value="1"/>
</dbReference>
<dbReference type="Pfam" id="PF00662">
    <property type="entry name" value="Proton_antipo_N"/>
    <property type="match status" value="1"/>
</dbReference>
<feature type="transmembrane region" description="Helical" evidence="6">
    <location>
        <begin position="37"/>
        <end position="56"/>
    </location>
</feature>
<evidence type="ECO:0000256" key="2">
    <source>
        <dbReference type="ARBA" id="ARBA00022692"/>
    </source>
</evidence>
<evidence type="ECO:0000256" key="6">
    <source>
        <dbReference type="SAM" id="Phobius"/>
    </source>
</evidence>
<proteinExistence type="predicted"/>
<dbReference type="GO" id="GO:0003954">
    <property type="term" value="F:NADH dehydrogenase activity"/>
    <property type="evidence" value="ECO:0007669"/>
    <property type="project" value="TreeGrafter"/>
</dbReference>
<evidence type="ECO:0000256" key="3">
    <source>
        <dbReference type="ARBA" id="ARBA00022989"/>
    </source>
</evidence>
<feature type="transmembrane region" description="Helical" evidence="6">
    <location>
        <begin position="82"/>
        <end position="101"/>
    </location>
</feature>
<dbReference type="NCBIfam" id="TIGR01974">
    <property type="entry name" value="NDH_I_L"/>
    <property type="match status" value="1"/>
</dbReference>
<dbReference type="InterPro" id="IPR001750">
    <property type="entry name" value="ND/Mrp_TM"/>
</dbReference>
<gene>
    <name evidence="9" type="ORF">HGP29_16040</name>
</gene>